<gene>
    <name evidence="1" type="ORF">HMPREF3192_00386</name>
</gene>
<keyword evidence="2" id="KW-1185">Reference proteome</keyword>
<dbReference type="PATRIC" id="fig|1393034.3.peg.375"/>
<proteinExistence type="predicted"/>
<name>A0A133XWH8_9ACTN</name>
<sequence length="48" mass="5524">MQALCEVDIVESTLCESNHQIHSKQSRALLVMQTHKLKRTHKSVVQHT</sequence>
<dbReference type="AlphaFoldDB" id="A0A133XWH8"/>
<dbReference type="EMBL" id="LSCR01000005">
    <property type="protein sequence ID" value="KXB35305.1"/>
    <property type="molecule type" value="Genomic_DNA"/>
</dbReference>
<comment type="caution">
    <text evidence="1">The sequence shown here is derived from an EMBL/GenBank/DDBJ whole genome shotgun (WGS) entry which is preliminary data.</text>
</comment>
<evidence type="ECO:0000313" key="1">
    <source>
        <dbReference type="EMBL" id="KXB35305.1"/>
    </source>
</evidence>
<protein>
    <submittedName>
        <fullName evidence="1">Uncharacterized protein</fullName>
    </submittedName>
</protein>
<dbReference type="Proteomes" id="UP000070675">
    <property type="component" value="Unassembled WGS sequence"/>
</dbReference>
<organism evidence="1 2">
    <name type="scientific">Atopobium deltae</name>
    <dbReference type="NCBI Taxonomy" id="1393034"/>
    <lineage>
        <taxon>Bacteria</taxon>
        <taxon>Bacillati</taxon>
        <taxon>Actinomycetota</taxon>
        <taxon>Coriobacteriia</taxon>
        <taxon>Coriobacteriales</taxon>
        <taxon>Atopobiaceae</taxon>
        <taxon>Atopobium</taxon>
    </lineage>
</organism>
<reference evidence="2" key="1">
    <citation type="submission" date="2016-01" db="EMBL/GenBank/DDBJ databases">
        <authorList>
            <person name="Mitreva M."/>
            <person name="Pepin K.H."/>
            <person name="Mihindukulasuriya K.A."/>
            <person name="Fulton R."/>
            <person name="Fronick C."/>
            <person name="O'Laughlin M."/>
            <person name="Miner T."/>
            <person name="Herter B."/>
            <person name="Rosa B.A."/>
            <person name="Cordes M."/>
            <person name="Tomlinson C."/>
            <person name="Wollam A."/>
            <person name="Palsikar V.B."/>
            <person name="Mardis E.R."/>
            <person name="Wilson R.K."/>
        </authorList>
    </citation>
    <scope>NUCLEOTIDE SEQUENCE [LARGE SCALE GENOMIC DNA]</scope>
    <source>
        <strain evidence="2">DNF00019</strain>
    </source>
</reference>
<evidence type="ECO:0000313" key="2">
    <source>
        <dbReference type="Proteomes" id="UP000070675"/>
    </source>
</evidence>
<accession>A0A133XWH8</accession>